<sequence length="68" mass="7757">MFFLITCNVPSTFQHTHERCSARRILRIGMQQHPNETCAFRMTQLRPSVLSCAVKERTATKKFSGGLS</sequence>
<dbReference type="Proteomes" id="UP000239735">
    <property type="component" value="Unassembled WGS sequence"/>
</dbReference>
<dbReference type="AlphaFoldDB" id="A0A2N9LM72"/>
<evidence type="ECO:0000313" key="1">
    <source>
        <dbReference type="EMBL" id="SPE24193.1"/>
    </source>
</evidence>
<dbReference type="EMBL" id="OKRB01000102">
    <property type="protein sequence ID" value="SPE24193.1"/>
    <property type="molecule type" value="Genomic_DNA"/>
</dbReference>
<evidence type="ECO:0000313" key="2">
    <source>
        <dbReference type="Proteomes" id="UP000239735"/>
    </source>
</evidence>
<gene>
    <name evidence="1" type="ORF">SBA5_440003</name>
</gene>
<name>A0A2N9LM72_9BACT</name>
<organism evidence="1 2">
    <name type="scientific">Candidatus Sulfuritelmatomonas gaucii</name>
    <dbReference type="NCBI Taxonomy" id="2043161"/>
    <lineage>
        <taxon>Bacteria</taxon>
        <taxon>Pseudomonadati</taxon>
        <taxon>Acidobacteriota</taxon>
        <taxon>Terriglobia</taxon>
        <taxon>Terriglobales</taxon>
        <taxon>Acidobacteriaceae</taxon>
        <taxon>Candidatus Sulfuritelmatomonas</taxon>
    </lineage>
</organism>
<protein>
    <submittedName>
        <fullName evidence="1">Uncharacterized protein</fullName>
    </submittedName>
</protein>
<proteinExistence type="predicted"/>
<reference evidence="2" key="1">
    <citation type="submission" date="2018-02" db="EMBL/GenBank/DDBJ databases">
        <authorList>
            <person name="Hausmann B."/>
        </authorList>
    </citation>
    <scope>NUCLEOTIDE SEQUENCE [LARGE SCALE GENOMIC DNA]</scope>
    <source>
        <strain evidence="2">Peat soil MAG SbA5</strain>
    </source>
</reference>
<accession>A0A2N9LM72</accession>